<evidence type="ECO:0000256" key="12">
    <source>
        <dbReference type="ARBA" id="ARBA00023319"/>
    </source>
</evidence>
<keyword evidence="3" id="KW-0433">Leucine-rich repeat</keyword>
<dbReference type="Bgee" id="ENSACAG00000007744">
    <property type="expression patterns" value="Expressed in heart and 10 other cell types or tissues"/>
</dbReference>
<dbReference type="Proteomes" id="UP000001646">
    <property type="component" value="Chromosome 2"/>
</dbReference>
<keyword evidence="6" id="KW-0677">Repeat</keyword>
<evidence type="ECO:0000256" key="4">
    <source>
        <dbReference type="ARBA" id="ARBA00022692"/>
    </source>
</evidence>
<dbReference type="GO" id="GO:0051965">
    <property type="term" value="P:positive regulation of synapse assembly"/>
    <property type="evidence" value="ECO:0000318"/>
    <property type="project" value="GO_Central"/>
</dbReference>
<evidence type="ECO:0000256" key="5">
    <source>
        <dbReference type="ARBA" id="ARBA00022729"/>
    </source>
</evidence>
<evidence type="ECO:0000313" key="16">
    <source>
        <dbReference type="Ensembl" id="ENSACAP00000007576.3"/>
    </source>
</evidence>
<keyword evidence="17" id="KW-1185">Reference proteome</keyword>
<reference evidence="16 17" key="1">
    <citation type="submission" date="2009-12" db="EMBL/GenBank/DDBJ databases">
        <title>The Genome Sequence of Anolis carolinensis (Green Anole Lizard).</title>
        <authorList>
            <consortium name="The Genome Sequencing Platform"/>
            <person name="Di Palma F."/>
            <person name="Alfoldi J."/>
            <person name="Heiman D."/>
            <person name="Young S."/>
            <person name="Grabherr M."/>
            <person name="Johnson J."/>
            <person name="Lander E.S."/>
            <person name="Lindblad-Toh K."/>
        </authorList>
    </citation>
    <scope>NUCLEOTIDE SEQUENCE [LARGE SCALE GENOMIC DNA]</scope>
    <source>
        <strain evidence="16 17">JBL SC #1</strain>
    </source>
</reference>
<evidence type="ECO:0000313" key="17">
    <source>
        <dbReference type="Proteomes" id="UP000001646"/>
    </source>
</evidence>
<organism evidence="16 17">
    <name type="scientific">Anolis carolinensis</name>
    <name type="common">Green anole</name>
    <name type="synonym">American chameleon</name>
    <dbReference type="NCBI Taxonomy" id="28377"/>
    <lineage>
        <taxon>Eukaryota</taxon>
        <taxon>Metazoa</taxon>
        <taxon>Chordata</taxon>
        <taxon>Craniata</taxon>
        <taxon>Vertebrata</taxon>
        <taxon>Euteleostomi</taxon>
        <taxon>Lepidosauria</taxon>
        <taxon>Squamata</taxon>
        <taxon>Bifurcata</taxon>
        <taxon>Unidentata</taxon>
        <taxon>Episquamata</taxon>
        <taxon>Toxicofera</taxon>
        <taxon>Iguania</taxon>
        <taxon>Dactyloidae</taxon>
        <taxon>Anolis</taxon>
    </lineage>
</organism>
<dbReference type="InterPro" id="IPR013783">
    <property type="entry name" value="Ig-like_fold"/>
</dbReference>
<dbReference type="InterPro" id="IPR007110">
    <property type="entry name" value="Ig-like_dom"/>
</dbReference>
<dbReference type="PROSITE" id="PS51450">
    <property type="entry name" value="LRR"/>
    <property type="match status" value="1"/>
</dbReference>
<comment type="similarity">
    <text evidence="2">Belongs to the immunoglobulin superfamily. AMIGO family.</text>
</comment>
<dbReference type="GO" id="GO:0016020">
    <property type="term" value="C:membrane"/>
    <property type="evidence" value="ECO:0000318"/>
    <property type="project" value="GO_Central"/>
</dbReference>
<keyword evidence="11" id="KW-0325">Glycoprotein</keyword>
<accession>G1KGZ3</accession>
<keyword evidence="5 14" id="KW-0732">Signal</keyword>
<dbReference type="InterPro" id="IPR031283">
    <property type="entry name" value="AMIGO"/>
</dbReference>
<evidence type="ECO:0000256" key="9">
    <source>
        <dbReference type="ARBA" id="ARBA00023136"/>
    </source>
</evidence>
<dbReference type="KEGG" id="acs:103277912"/>
<dbReference type="GeneTree" id="ENSGT00950000183146"/>
<dbReference type="GeneID" id="103277912"/>
<dbReference type="CTD" id="386724"/>
<feature type="chain" id="PRO_5003413308" evidence="14">
    <location>
        <begin position="30"/>
        <end position="513"/>
    </location>
</feature>
<keyword evidence="12" id="KW-0393">Immunoglobulin domain</keyword>
<feature type="signal peptide" evidence="14">
    <location>
        <begin position="1"/>
        <end position="29"/>
    </location>
</feature>
<evidence type="ECO:0000256" key="1">
    <source>
        <dbReference type="ARBA" id="ARBA00004479"/>
    </source>
</evidence>
<dbReference type="OrthoDB" id="1394818at2759"/>
<dbReference type="InterPro" id="IPR003599">
    <property type="entry name" value="Ig_sub"/>
</dbReference>
<evidence type="ECO:0000256" key="11">
    <source>
        <dbReference type="ARBA" id="ARBA00023180"/>
    </source>
</evidence>
<dbReference type="Pfam" id="PF00560">
    <property type="entry name" value="LRR_1"/>
    <property type="match status" value="1"/>
</dbReference>
<dbReference type="GO" id="GO:0007157">
    <property type="term" value="P:heterophilic cell-cell adhesion via plasma membrane cell adhesion molecules"/>
    <property type="evidence" value="ECO:0000318"/>
    <property type="project" value="GO_Central"/>
</dbReference>
<keyword evidence="8 13" id="KW-1133">Transmembrane helix</keyword>
<dbReference type="PROSITE" id="PS50835">
    <property type="entry name" value="IG_LIKE"/>
    <property type="match status" value="1"/>
</dbReference>
<name>G1KGZ3_ANOCA</name>
<dbReference type="InterPro" id="IPR001611">
    <property type="entry name" value="Leu-rich_rpt"/>
</dbReference>
<keyword evidence="7" id="KW-0130">Cell adhesion</keyword>
<evidence type="ECO:0000256" key="7">
    <source>
        <dbReference type="ARBA" id="ARBA00022889"/>
    </source>
</evidence>
<dbReference type="GO" id="GO:0007420">
    <property type="term" value="P:brain development"/>
    <property type="evidence" value="ECO:0000318"/>
    <property type="project" value="GO_Central"/>
</dbReference>
<dbReference type="Ensembl" id="ENSACAT00000007737.3">
    <property type="protein sequence ID" value="ENSACAP00000007576.3"/>
    <property type="gene ID" value="ENSACAG00000007744.3"/>
</dbReference>
<dbReference type="Gene3D" id="2.60.40.10">
    <property type="entry name" value="Immunoglobulins"/>
    <property type="match status" value="1"/>
</dbReference>
<dbReference type="InParanoid" id="G1KGZ3"/>
<comment type="subcellular location">
    <subcellularLocation>
        <location evidence="1">Membrane</location>
        <topology evidence="1">Single-pass type I membrane protein</topology>
    </subcellularLocation>
</comment>
<keyword evidence="10" id="KW-1015">Disulfide bond</keyword>
<evidence type="ECO:0000256" key="2">
    <source>
        <dbReference type="ARBA" id="ARBA00005670"/>
    </source>
</evidence>
<evidence type="ECO:0000256" key="10">
    <source>
        <dbReference type="ARBA" id="ARBA00023157"/>
    </source>
</evidence>
<reference evidence="16" key="3">
    <citation type="submission" date="2025-09" db="UniProtKB">
        <authorList>
            <consortium name="Ensembl"/>
        </authorList>
    </citation>
    <scope>IDENTIFICATION</scope>
</reference>
<feature type="transmembrane region" description="Helical" evidence="13">
    <location>
        <begin position="389"/>
        <end position="408"/>
    </location>
</feature>
<evidence type="ECO:0000256" key="6">
    <source>
        <dbReference type="ARBA" id="ARBA00022737"/>
    </source>
</evidence>
<protein>
    <submittedName>
        <fullName evidence="16">Adhesion molecule with Ig like domain 3</fullName>
    </submittedName>
</protein>
<dbReference type="Pfam" id="PF13855">
    <property type="entry name" value="LRR_8"/>
    <property type="match status" value="2"/>
</dbReference>
<dbReference type="PANTHER" id="PTHR24368:SF62">
    <property type="entry name" value="AMPHOTERIN-INDUCED PROTEIN 3"/>
    <property type="match status" value="1"/>
</dbReference>
<evidence type="ECO:0000256" key="8">
    <source>
        <dbReference type="ARBA" id="ARBA00022989"/>
    </source>
</evidence>
<dbReference type="PANTHER" id="PTHR24368">
    <property type="entry name" value="AMPHOTERIN-INDUCED PROTEIN"/>
    <property type="match status" value="1"/>
</dbReference>
<keyword evidence="9 13" id="KW-0472">Membrane</keyword>
<dbReference type="SMART" id="SM00369">
    <property type="entry name" value="LRR_TYP"/>
    <property type="match status" value="4"/>
</dbReference>
<feature type="domain" description="Ig-like" evidence="15">
    <location>
        <begin position="262"/>
        <end position="367"/>
    </location>
</feature>
<dbReference type="SUPFAM" id="SSF52058">
    <property type="entry name" value="L domain-like"/>
    <property type="match status" value="1"/>
</dbReference>
<evidence type="ECO:0000256" key="13">
    <source>
        <dbReference type="SAM" id="Phobius"/>
    </source>
</evidence>
<dbReference type="SUPFAM" id="SSF48726">
    <property type="entry name" value="Immunoglobulin"/>
    <property type="match status" value="1"/>
</dbReference>
<dbReference type="FunFam" id="3.80.10.10:FF:000337">
    <property type="entry name" value="Adhesion molecule with Ig-like domain 3"/>
    <property type="match status" value="1"/>
</dbReference>
<evidence type="ECO:0000256" key="3">
    <source>
        <dbReference type="ARBA" id="ARBA00022614"/>
    </source>
</evidence>
<dbReference type="STRING" id="28377.ENSACAP00000007576"/>
<dbReference type="SMART" id="SM00409">
    <property type="entry name" value="IG"/>
    <property type="match status" value="1"/>
</dbReference>
<sequence length="513" mass="58595">MNVLTLAIPIWKFLGKLLFFELCIQLSNLNKLYVLANCPDGCICTADLLSCANQSLEQVPVTLPPTTTTLDLSHNNIAWINGNWLSALPRLQTLRISHNKINNISRKVFYHATDLAHLDMSSNCLHIVEGYYFEGLVNLKELLLYNNKIIQVDENAFVKLTSLRKVYLSWNRLTKFPFEFIQRLEHPYLRTLDLSTNNLSTIPVEIIRSLPRYVKNGLYLHNNPVKCDCSVHQMFQEWKHHGFSSVKDFIEEHTCKIYAHEPRSLLKTFKYNEYFDHCSENQRKAAIPEVNCKVGDSLIIDCNTGFHEDNTTTYQWFSPRYELFMYLKHTDKTHQLFKNGSLKIINAKTLHSGVYVCIAISEDRKINRTHKVNVTVQYPKPVESFNTGLTTLLGCVVSLVLVLLYLYITPCYCSKCCKKSVKPPQDCSAQSSILSTTPPPLNRKISANKHVVFLEPIKERQNGKVKLAVSEDFPDAKSPTFLQLKLDTESSSSAFSDLPFTSYEARAHSPANG</sequence>
<dbReference type="eggNOG" id="ENOG502QUWU">
    <property type="taxonomic scope" value="Eukaryota"/>
</dbReference>
<keyword evidence="4 13" id="KW-0812">Transmembrane</keyword>
<dbReference type="Gene3D" id="3.80.10.10">
    <property type="entry name" value="Ribonuclease Inhibitor"/>
    <property type="match status" value="1"/>
</dbReference>
<reference evidence="16" key="2">
    <citation type="submission" date="2025-08" db="UniProtKB">
        <authorList>
            <consortium name="Ensembl"/>
        </authorList>
    </citation>
    <scope>IDENTIFICATION</scope>
</reference>
<evidence type="ECO:0000259" key="15">
    <source>
        <dbReference type="PROSITE" id="PS50835"/>
    </source>
</evidence>
<dbReference type="InterPro" id="IPR032675">
    <property type="entry name" value="LRR_dom_sf"/>
</dbReference>
<evidence type="ECO:0000256" key="14">
    <source>
        <dbReference type="SAM" id="SignalP"/>
    </source>
</evidence>
<dbReference type="InterPro" id="IPR003591">
    <property type="entry name" value="Leu-rich_rpt_typical-subtyp"/>
</dbReference>
<dbReference type="HOGENOM" id="CLU_030478_0_0_1"/>
<dbReference type="InterPro" id="IPR036179">
    <property type="entry name" value="Ig-like_dom_sf"/>
</dbReference>
<proteinExistence type="inferred from homology"/>
<gene>
    <name evidence="16" type="primary">AMIGO3</name>
</gene>
<dbReference type="AlphaFoldDB" id="G1KGZ3"/>